<dbReference type="RefSeq" id="XP_064654924.1">
    <property type="nucleotide sequence ID" value="XM_064807108.1"/>
</dbReference>
<feature type="transmembrane region" description="Helical" evidence="2">
    <location>
        <begin position="369"/>
        <end position="392"/>
    </location>
</feature>
<proteinExistence type="predicted"/>
<keyword evidence="4" id="KW-1185">Reference proteome</keyword>
<comment type="caution">
    <text evidence="3">The sequence shown here is derived from an EMBL/GenBank/DDBJ whole genome shotgun (WGS) entry which is preliminary data.</text>
</comment>
<feature type="transmembrane region" description="Helical" evidence="2">
    <location>
        <begin position="54"/>
        <end position="79"/>
    </location>
</feature>
<organism evidence="3 4">
    <name type="scientific">Saxophila tyrrhenica</name>
    <dbReference type="NCBI Taxonomy" id="1690608"/>
    <lineage>
        <taxon>Eukaryota</taxon>
        <taxon>Fungi</taxon>
        <taxon>Dikarya</taxon>
        <taxon>Ascomycota</taxon>
        <taxon>Pezizomycotina</taxon>
        <taxon>Dothideomycetes</taxon>
        <taxon>Dothideomycetidae</taxon>
        <taxon>Mycosphaerellales</taxon>
        <taxon>Extremaceae</taxon>
        <taxon>Saxophila</taxon>
    </lineage>
</organism>
<feature type="transmembrane region" description="Helical" evidence="2">
    <location>
        <begin position="292"/>
        <end position="313"/>
    </location>
</feature>
<dbReference type="GO" id="GO:0005886">
    <property type="term" value="C:plasma membrane"/>
    <property type="evidence" value="ECO:0007669"/>
    <property type="project" value="InterPro"/>
</dbReference>
<evidence type="ECO:0000256" key="2">
    <source>
        <dbReference type="SAM" id="Phobius"/>
    </source>
</evidence>
<feature type="transmembrane region" description="Helical" evidence="2">
    <location>
        <begin position="325"/>
        <end position="349"/>
    </location>
</feature>
<keyword evidence="2" id="KW-0472">Membrane</keyword>
<dbReference type="GO" id="GO:0031505">
    <property type="term" value="P:fungal-type cell wall organization"/>
    <property type="evidence" value="ECO:0007669"/>
    <property type="project" value="TreeGrafter"/>
</dbReference>
<reference evidence="3 4" key="1">
    <citation type="submission" date="2023-08" db="EMBL/GenBank/DDBJ databases">
        <title>Black Yeasts Isolated from many extreme environments.</title>
        <authorList>
            <person name="Coleine C."/>
            <person name="Stajich J.E."/>
            <person name="Selbmann L."/>
        </authorList>
    </citation>
    <scope>NUCLEOTIDE SEQUENCE [LARGE SCALE GENOMIC DNA]</scope>
    <source>
        <strain evidence="3 4">CCFEE 5935</strain>
    </source>
</reference>
<protein>
    <submittedName>
        <fullName evidence="3">Uncharacterized protein</fullName>
    </submittedName>
</protein>
<dbReference type="PANTHER" id="PTHR28019">
    <property type="entry name" value="CELL MEMBRANE PROTEIN YLR413W-RELATED"/>
    <property type="match status" value="1"/>
</dbReference>
<dbReference type="InterPro" id="IPR052413">
    <property type="entry name" value="SUR7_domain"/>
</dbReference>
<dbReference type="AlphaFoldDB" id="A0AAV9NXJ2"/>
<dbReference type="GO" id="GO:0051285">
    <property type="term" value="C:cell cortex of cell tip"/>
    <property type="evidence" value="ECO:0007669"/>
    <property type="project" value="TreeGrafter"/>
</dbReference>
<evidence type="ECO:0000313" key="3">
    <source>
        <dbReference type="EMBL" id="KAK5164676.1"/>
    </source>
</evidence>
<gene>
    <name evidence="3" type="ORF">LTR77_009882</name>
</gene>
<name>A0AAV9NXJ2_9PEZI</name>
<evidence type="ECO:0000256" key="1">
    <source>
        <dbReference type="SAM" id="MobiDB-lite"/>
    </source>
</evidence>
<evidence type="ECO:0000313" key="4">
    <source>
        <dbReference type="Proteomes" id="UP001337655"/>
    </source>
</evidence>
<feature type="region of interest" description="Disordered" evidence="1">
    <location>
        <begin position="24"/>
        <end position="43"/>
    </location>
</feature>
<dbReference type="GeneID" id="89931212"/>
<dbReference type="PANTHER" id="PTHR28019:SF7">
    <property type="entry name" value="SUR7 PROTEIN"/>
    <property type="match status" value="1"/>
</dbReference>
<keyword evidence="2" id="KW-1133">Transmembrane helix</keyword>
<accession>A0AAV9NXJ2</accession>
<dbReference type="InterPro" id="IPR009571">
    <property type="entry name" value="SUR7/Rim9-like_fungi"/>
</dbReference>
<dbReference type="Proteomes" id="UP001337655">
    <property type="component" value="Unassembled WGS sequence"/>
</dbReference>
<dbReference type="EMBL" id="JAVRRT010000019">
    <property type="protein sequence ID" value="KAK5164676.1"/>
    <property type="molecule type" value="Genomic_DNA"/>
</dbReference>
<keyword evidence="2" id="KW-0812">Transmembrane</keyword>
<dbReference type="Pfam" id="PF06687">
    <property type="entry name" value="SUR7"/>
    <property type="match status" value="1"/>
</dbReference>
<sequence>MFAIPVLRMGMKAFKKSRAAKAEKTQQQPYQAQQPYPGQQNVTSVQSRKRSWPILLLAITPVLVTGISLILSILCVFAGHTTSMMQDYSVFTLNTSRIGQNVVQKLENKVRSFQLDDIGLSKRADLIILPATPTMAPTTLITMAPMVERDIFSGIESLGSKATHHIASDVHSLKSKGKGEISEATSYLHSKANSVESAVASEATSIVNKIENEIIKLINEAYTGLIDEMHIHDFYNVHVMASCRGTYVFQNGTNMTMGDFGPPTPTGPDSVHSHVDACEEHSAVDPLSLIRIVYWIGIVHVIAALVLAIWAAISPSRKVAFANAVLILFAFIALGLASIVAHGLALAATKVVNFLGNDLGLAAYLGHNFLALTWTATALMALNLLLLAFMYFVDKRHQPRCTCGAGQPVRPTEEGFEFMVWRAMQFFSDTDLESFPATEPKTRISSLSSVAVLCFITVEVKHSITVPSTVCTSSFKPLFLQLLFVL</sequence>
<feature type="compositionally biased region" description="Low complexity" evidence="1">
    <location>
        <begin position="26"/>
        <end position="40"/>
    </location>
</feature>